<evidence type="ECO:0000256" key="1">
    <source>
        <dbReference type="ARBA" id="ARBA00010940"/>
    </source>
</evidence>
<dbReference type="OrthoDB" id="10251234at2759"/>
<dbReference type="InterPro" id="IPR050851">
    <property type="entry name" value="mRNA_Cap_2O-Ribose_MeTrfase"/>
</dbReference>
<keyword evidence="3" id="KW-0539">Nucleus</keyword>
<dbReference type="EMBL" id="CADEPI010000160">
    <property type="protein sequence ID" value="CAB3378211.1"/>
    <property type="molecule type" value="Genomic_DNA"/>
</dbReference>
<dbReference type="Pfam" id="PF01728">
    <property type="entry name" value="FtsJ"/>
    <property type="match status" value="1"/>
</dbReference>
<dbReference type="InterPro" id="IPR003316">
    <property type="entry name" value="E2F_WHTH_DNA-bd_dom"/>
</dbReference>
<reference evidence="7 8" key="1">
    <citation type="submission" date="2020-04" db="EMBL/GenBank/DDBJ databases">
        <authorList>
            <person name="Alioto T."/>
            <person name="Alioto T."/>
            <person name="Gomez Garrido J."/>
        </authorList>
    </citation>
    <scope>NUCLEOTIDE SEQUENCE [LARGE SCALE GENOMIC DNA]</scope>
</reference>
<dbReference type="GO" id="GO:0005667">
    <property type="term" value="C:transcription regulator complex"/>
    <property type="evidence" value="ECO:0007669"/>
    <property type="project" value="InterPro"/>
</dbReference>
<dbReference type="InterPro" id="IPR025816">
    <property type="entry name" value="RrmJ-type_MeTrfase"/>
</dbReference>
<dbReference type="SMART" id="SM01372">
    <property type="entry name" value="E2F_TDP"/>
    <property type="match status" value="2"/>
</dbReference>
<keyword evidence="4" id="KW-0506">mRNA capping</keyword>
<dbReference type="GO" id="GO:0006370">
    <property type="term" value="P:7-methylguanosine mRNA capping"/>
    <property type="evidence" value="ECO:0007669"/>
    <property type="project" value="UniProtKB-UniRule"/>
</dbReference>
<evidence type="ECO:0000313" key="8">
    <source>
        <dbReference type="Proteomes" id="UP000494165"/>
    </source>
</evidence>
<dbReference type="GO" id="GO:0032259">
    <property type="term" value="P:methylation"/>
    <property type="evidence" value="ECO:0007669"/>
    <property type="project" value="UniProtKB-KW"/>
</dbReference>
<dbReference type="FunFam" id="3.40.50.12760:FF:000004">
    <property type="entry name" value="FtsJ-like methyltransferase"/>
    <property type="match status" value="1"/>
</dbReference>
<feature type="domain" description="RrmJ-type SAM-dependent 2'-O-MTase" evidence="6">
    <location>
        <begin position="438"/>
        <end position="652"/>
    </location>
</feature>
<dbReference type="PROSITE" id="PS51613">
    <property type="entry name" value="SAM_MT_RRMJ"/>
    <property type="match status" value="1"/>
</dbReference>
<dbReference type="GO" id="GO:0016556">
    <property type="term" value="P:mRNA modification"/>
    <property type="evidence" value="ECO:0007669"/>
    <property type="project" value="UniProtKB-UniRule"/>
</dbReference>
<dbReference type="SUPFAM" id="SSF53335">
    <property type="entry name" value="S-adenosyl-L-methionine-dependent methyltransferases"/>
    <property type="match status" value="1"/>
</dbReference>
<dbReference type="GO" id="GO:0003677">
    <property type="term" value="F:DNA binding"/>
    <property type="evidence" value="ECO:0007669"/>
    <property type="project" value="UniProtKB-KW"/>
</dbReference>
<keyword evidence="4" id="KW-0808">Transferase</keyword>
<comment type="function">
    <text evidence="4">S-adenosyl-L-methionine-dependent methyltransferase that mediates RNA cap1 2'-O-ribose methylation to the 5'-cap structure of RNAs. Methylates the ribose of the first nucleotide of a m(7)GpppG-capped mRNA to produce m(7)GpppNmp (cap1).</text>
</comment>
<dbReference type="Gene3D" id="3.40.50.12760">
    <property type="match status" value="1"/>
</dbReference>
<evidence type="ECO:0000256" key="2">
    <source>
        <dbReference type="ARBA" id="ARBA00022664"/>
    </source>
</evidence>
<dbReference type="Gene3D" id="1.10.10.10">
    <property type="entry name" value="Winged helix-like DNA-binding domain superfamily/Winged helix DNA-binding domain"/>
    <property type="match status" value="2"/>
</dbReference>
<comment type="subcellular location">
    <subcellularLocation>
        <location evidence="3">Nucleus</location>
    </subcellularLocation>
</comment>
<protein>
    <recommendedName>
        <fullName evidence="4">Cap-specific mRNA (nucleoside-2'-O-)-methyltransferase 1</fullName>
        <ecNumber evidence="4">2.1.1.57</ecNumber>
    </recommendedName>
    <alternativeName>
        <fullName evidence="4">Cap1 2'O-ribose methyltransferase 1</fullName>
    </alternativeName>
</protein>
<evidence type="ECO:0000313" key="7">
    <source>
        <dbReference type="EMBL" id="CAB3378211.1"/>
    </source>
</evidence>
<accession>A0A8S1DEQ0</accession>
<evidence type="ECO:0000256" key="4">
    <source>
        <dbReference type="RuleBase" id="RU368012"/>
    </source>
</evidence>
<dbReference type="InterPro" id="IPR002877">
    <property type="entry name" value="RNA_MeTrfase_FtsJ_dom"/>
</dbReference>
<keyword evidence="4" id="KW-0489">Methyltransferase</keyword>
<feature type="region of interest" description="Disordered" evidence="5">
    <location>
        <begin position="127"/>
        <end position="147"/>
    </location>
</feature>
<keyword evidence="3" id="KW-0804">Transcription</keyword>
<dbReference type="InterPro" id="IPR036388">
    <property type="entry name" value="WH-like_DNA-bd_sf"/>
</dbReference>
<comment type="similarity">
    <text evidence="1 3">Belongs to the E2F/DP family.</text>
</comment>
<dbReference type="GO" id="GO:0006355">
    <property type="term" value="P:regulation of DNA-templated transcription"/>
    <property type="evidence" value="ECO:0007669"/>
    <property type="project" value="InterPro"/>
</dbReference>
<keyword evidence="3" id="KW-0238">DNA-binding</keyword>
<feature type="region of interest" description="Disordered" evidence="5">
    <location>
        <begin position="1"/>
        <end position="23"/>
    </location>
</feature>
<evidence type="ECO:0000256" key="3">
    <source>
        <dbReference type="RuleBase" id="RU003796"/>
    </source>
</evidence>
<dbReference type="GO" id="GO:0005634">
    <property type="term" value="C:nucleus"/>
    <property type="evidence" value="ECO:0007669"/>
    <property type="project" value="UniProtKB-SubCell"/>
</dbReference>
<dbReference type="GO" id="GO:0005737">
    <property type="term" value="C:cytoplasm"/>
    <property type="evidence" value="ECO:0007669"/>
    <property type="project" value="TreeGrafter"/>
</dbReference>
<feature type="compositionally biased region" description="Basic and acidic residues" evidence="5">
    <location>
        <begin position="134"/>
        <end position="143"/>
    </location>
</feature>
<comment type="caution">
    <text evidence="7">The sequence shown here is derived from an EMBL/GenBank/DDBJ whole genome shotgun (WGS) entry which is preliminary data.</text>
</comment>
<comment type="catalytic activity">
    <reaction evidence="4">
        <text>a 5'-end (N(7)-methyl 5'-triphosphoguanosine)-ribonucleoside in mRNA + S-adenosyl-L-methionine = a 5'-end (N(7)-methyl 5'-triphosphoguanosine)-(2'-O-methyl-ribonucleoside) in mRNA + S-adenosyl-L-homocysteine + H(+)</text>
        <dbReference type="Rhea" id="RHEA:67020"/>
        <dbReference type="Rhea" id="RHEA-COMP:17167"/>
        <dbReference type="Rhea" id="RHEA-COMP:17168"/>
        <dbReference type="ChEBI" id="CHEBI:15378"/>
        <dbReference type="ChEBI" id="CHEBI:57856"/>
        <dbReference type="ChEBI" id="CHEBI:59789"/>
        <dbReference type="ChEBI" id="CHEBI:156461"/>
        <dbReference type="ChEBI" id="CHEBI:167609"/>
        <dbReference type="EC" id="2.1.1.57"/>
    </reaction>
</comment>
<keyword evidence="2 4" id="KW-0507">mRNA processing</keyword>
<keyword evidence="8" id="KW-1185">Reference proteome</keyword>
<dbReference type="PANTHER" id="PTHR16121:SF0">
    <property type="entry name" value="CAP-SPECIFIC MRNA (NUCLEOSIDE-2'-O-)-METHYLTRANSFERASE 1"/>
    <property type="match status" value="1"/>
</dbReference>
<evidence type="ECO:0000256" key="5">
    <source>
        <dbReference type="SAM" id="MobiDB-lite"/>
    </source>
</evidence>
<organism evidence="7 8">
    <name type="scientific">Cloeon dipterum</name>
    <dbReference type="NCBI Taxonomy" id="197152"/>
    <lineage>
        <taxon>Eukaryota</taxon>
        <taxon>Metazoa</taxon>
        <taxon>Ecdysozoa</taxon>
        <taxon>Arthropoda</taxon>
        <taxon>Hexapoda</taxon>
        <taxon>Insecta</taxon>
        <taxon>Pterygota</taxon>
        <taxon>Palaeoptera</taxon>
        <taxon>Ephemeroptera</taxon>
        <taxon>Pisciforma</taxon>
        <taxon>Baetidae</taxon>
        <taxon>Cloeon</taxon>
    </lineage>
</organism>
<dbReference type="SMART" id="SM00456">
    <property type="entry name" value="WW"/>
    <property type="match status" value="1"/>
</dbReference>
<dbReference type="InterPro" id="IPR029063">
    <property type="entry name" value="SAM-dependent_MTases_sf"/>
</dbReference>
<name>A0A8S1DEQ0_9INSE</name>
<gene>
    <name evidence="7" type="ORF">CLODIP_2_CD10478</name>
</gene>
<dbReference type="PANTHER" id="PTHR16121">
    <property type="entry name" value="CAP-SPECIFIC MRNA (NUCLEOSIDE-2'-O-)-METHYLTRANSFERASE 1-RELATED"/>
    <property type="match status" value="1"/>
</dbReference>
<keyword evidence="3" id="KW-0805">Transcription regulation</keyword>
<dbReference type="InterPro" id="IPR001202">
    <property type="entry name" value="WW_dom"/>
</dbReference>
<dbReference type="AlphaFoldDB" id="A0A8S1DEQ0"/>
<dbReference type="Proteomes" id="UP000494165">
    <property type="component" value="Unassembled WGS sequence"/>
</dbReference>
<evidence type="ECO:0000259" key="6">
    <source>
        <dbReference type="PROSITE" id="PS51613"/>
    </source>
</evidence>
<proteinExistence type="inferred from homology"/>
<dbReference type="GO" id="GO:0004483">
    <property type="term" value="F:methyltransferase cap1 activity"/>
    <property type="evidence" value="ECO:0007669"/>
    <property type="project" value="UniProtKB-UniRule"/>
</dbReference>
<dbReference type="SUPFAM" id="SSF46785">
    <property type="entry name" value="Winged helix' DNA-binding domain"/>
    <property type="match status" value="2"/>
</dbReference>
<keyword evidence="4" id="KW-0949">S-adenosyl-L-methionine</keyword>
<dbReference type="EC" id="2.1.1.57" evidence="4"/>
<dbReference type="InterPro" id="IPR036390">
    <property type="entry name" value="WH_DNA-bd_sf"/>
</dbReference>
<dbReference type="Pfam" id="PF02319">
    <property type="entry name" value="WHD_E2F_TDP"/>
    <property type="match status" value="2"/>
</dbReference>
<sequence>MPTMQATPILGASEAQDEPNNRKNESLLEISKKFLEFYPLDLPPGTDTYIHLEVLPEKLNLSRSRLYDMINVMESLQMAVKVTKNLYRWYGLRNVKKLLDQLKQLSDQNRLQELDNLDPGYLSSDLPITPCENESPRLKESPEPKGPLTWKNKSLGGTCLKFLTLFFKKERVSLDWAGRVLPCGKDEDKADNKSDTTKKLRNKIRRICDVANVLIAVGLVCKLPPKECTRRRLFYGYCGPVIDNIHSGEKEPTGAGRRVRNTLAVLEPKSRINNNCKRKLVLFSKDDTDKGGDDAPATKRVMMARSSIAMWLMAKMGRYEQGITTPIALRTQLSRRSLGFRVAGLESQSVVWDWRSEVVEAKETLKWLPGANVTTDISLNWIQLGEHGRAIADEHKYCSPEILKKVLGAKSVFDQLDDAVLRKARGRCNPFESIGEAFFQNRDAVKMANIDAACDMMFTNPKNKEGQKILPGDQLLYFADICAGPGGFSEYVLWRKRWQAKGFGFTLRGEHDFKLEDFYAASAETFEPCYGKDGDGNIYKPINIRHFQNHVLANTDGKGVHFTMADGGFSVEGQEEIQEVLSHRLYLCQCLVALSITRPGGHFVVKLFDVFTPFSAGLIWLMRRAFRKICIFRPNTSWPANSERYLVCEHRLEDVSAVKYLMWTANEEFEKLATGSGRAVVTLVPEDVIAGDKELVEYLTTSNNELGQRQIVSLNKIKTFYQDSTLFEPRQAEMRKSCLDLWCIPDKSRTAPRVKLPEVAFAALELKYRTSPCDLTPRILQYQMIMLEWRCYAINSERTSMKCTLFLSVGRGNVYFLDRGRWNNVSVLNAKLDLPANTLVFGELVSELRGEAQSSINVLHVMDAHVLGGCIIGHLSFDERVHFCKLFAKAIERPTRIDLTRFEVKQAFTLDKLDSLFAKLSSKMIKQFGGDRRMCIMLDDTEDKFHVVGGLSFMKVVEEPWTVAFSKSASRKYWFNLQNGASLFEPPPESNLSFEGSVNERLDWWWDDKVFLAVSDDARRLDTTIVHIVDLVDKIKREKVSLGMI</sequence>